<evidence type="ECO:0000256" key="8">
    <source>
        <dbReference type="ARBA" id="ARBA00048552"/>
    </source>
</evidence>
<dbReference type="InterPro" id="IPR043502">
    <property type="entry name" value="DNA/RNA_pol_sf"/>
</dbReference>
<dbReference type="GO" id="GO:0003677">
    <property type="term" value="F:DNA binding"/>
    <property type="evidence" value="ECO:0007669"/>
    <property type="project" value="InterPro"/>
</dbReference>
<dbReference type="Pfam" id="PF00940">
    <property type="entry name" value="RNA_pol"/>
    <property type="match status" value="1"/>
</dbReference>
<dbReference type="PANTHER" id="PTHR10102">
    <property type="entry name" value="DNA-DIRECTED RNA POLYMERASE, MITOCHONDRIAL"/>
    <property type="match status" value="1"/>
</dbReference>
<evidence type="ECO:0000256" key="5">
    <source>
        <dbReference type="ARBA" id="ARBA00022679"/>
    </source>
</evidence>
<evidence type="ECO:0000256" key="2">
    <source>
        <dbReference type="ARBA" id="ARBA00009493"/>
    </source>
</evidence>
<feature type="domain" description="DNA-directed RNA polymerase C-terminal" evidence="9">
    <location>
        <begin position="20"/>
        <end position="71"/>
    </location>
</feature>
<dbReference type="EMBL" id="OX465079">
    <property type="protein sequence ID" value="CAI9275686.1"/>
    <property type="molecule type" value="Genomic_DNA"/>
</dbReference>
<gene>
    <name evidence="10" type="ORF">LSALG_LOCUS15707</name>
</gene>
<dbReference type="GO" id="GO:0006390">
    <property type="term" value="P:mitochondrial transcription"/>
    <property type="evidence" value="ECO:0007669"/>
    <property type="project" value="TreeGrafter"/>
</dbReference>
<comment type="function">
    <text evidence="1">DNA-dependent RNA polymerase catalyzes the transcription of DNA into RNA using the four ribonucleoside triphosphates as substrates.</text>
</comment>
<sequence length="97" mass="10843">MAALPDSGCKKWKTLTQNIQDGSCNGLQHYAALRRDTLEVATVNLVAGEKPSDVYSEIATRSEKCQSEEEATRGRGKRVRKLVSCREAYPPFTQQIR</sequence>
<evidence type="ECO:0000259" key="9">
    <source>
        <dbReference type="Pfam" id="PF00940"/>
    </source>
</evidence>
<keyword evidence="5" id="KW-0808">Transferase</keyword>
<comment type="catalytic activity">
    <reaction evidence="8">
        <text>RNA(n) + a ribonucleoside 5'-triphosphate = RNA(n+1) + diphosphate</text>
        <dbReference type="Rhea" id="RHEA:21248"/>
        <dbReference type="Rhea" id="RHEA-COMP:14527"/>
        <dbReference type="Rhea" id="RHEA-COMP:17342"/>
        <dbReference type="ChEBI" id="CHEBI:33019"/>
        <dbReference type="ChEBI" id="CHEBI:61557"/>
        <dbReference type="ChEBI" id="CHEBI:140395"/>
        <dbReference type="EC" id="2.7.7.6"/>
    </reaction>
</comment>
<evidence type="ECO:0000256" key="6">
    <source>
        <dbReference type="ARBA" id="ARBA00022695"/>
    </source>
</evidence>
<keyword evidence="6" id="KW-0548">Nucleotidyltransferase</keyword>
<dbReference type="SUPFAM" id="SSF56672">
    <property type="entry name" value="DNA/RNA polymerases"/>
    <property type="match status" value="1"/>
</dbReference>
<keyword evidence="7" id="KW-0804">Transcription</keyword>
<organism evidence="10 11">
    <name type="scientific">Lactuca saligna</name>
    <name type="common">Willowleaf lettuce</name>
    <dbReference type="NCBI Taxonomy" id="75948"/>
    <lineage>
        <taxon>Eukaryota</taxon>
        <taxon>Viridiplantae</taxon>
        <taxon>Streptophyta</taxon>
        <taxon>Embryophyta</taxon>
        <taxon>Tracheophyta</taxon>
        <taxon>Spermatophyta</taxon>
        <taxon>Magnoliopsida</taxon>
        <taxon>eudicotyledons</taxon>
        <taxon>Gunneridae</taxon>
        <taxon>Pentapetalae</taxon>
        <taxon>asterids</taxon>
        <taxon>campanulids</taxon>
        <taxon>Asterales</taxon>
        <taxon>Asteraceae</taxon>
        <taxon>Cichorioideae</taxon>
        <taxon>Cichorieae</taxon>
        <taxon>Lactucinae</taxon>
        <taxon>Lactuca</taxon>
    </lineage>
</organism>
<dbReference type="InterPro" id="IPR002092">
    <property type="entry name" value="DNA-dir_Rpol_phage-type"/>
</dbReference>
<proteinExistence type="inferred from homology"/>
<protein>
    <recommendedName>
        <fullName evidence="3">DNA-directed RNA polymerase</fullName>
        <ecNumber evidence="3">2.7.7.6</ecNumber>
    </recommendedName>
</protein>
<evidence type="ECO:0000313" key="10">
    <source>
        <dbReference type="EMBL" id="CAI9275686.1"/>
    </source>
</evidence>
<keyword evidence="11" id="KW-1185">Reference proteome</keyword>
<reference evidence="10" key="1">
    <citation type="submission" date="2023-04" db="EMBL/GenBank/DDBJ databases">
        <authorList>
            <person name="Vijverberg K."/>
            <person name="Xiong W."/>
            <person name="Schranz E."/>
        </authorList>
    </citation>
    <scope>NUCLEOTIDE SEQUENCE</scope>
</reference>
<dbReference type="PANTHER" id="PTHR10102:SF1">
    <property type="entry name" value="DNA-DIRECTED RNA POLYMERASE 3, CHLOROPLASTIC"/>
    <property type="match status" value="1"/>
</dbReference>
<keyword evidence="4" id="KW-0240">DNA-directed RNA polymerase</keyword>
<evidence type="ECO:0000256" key="1">
    <source>
        <dbReference type="ARBA" id="ARBA00004026"/>
    </source>
</evidence>
<dbReference type="GO" id="GO:0003899">
    <property type="term" value="F:DNA-directed RNA polymerase activity"/>
    <property type="evidence" value="ECO:0007669"/>
    <property type="project" value="UniProtKB-EC"/>
</dbReference>
<evidence type="ECO:0000256" key="7">
    <source>
        <dbReference type="ARBA" id="ARBA00023163"/>
    </source>
</evidence>
<name>A0AA35YKP1_LACSI</name>
<dbReference type="EC" id="2.7.7.6" evidence="3"/>
<accession>A0AA35YKP1</accession>
<dbReference type="AlphaFoldDB" id="A0AA35YKP1"/>
<evidence type="ECO:0000313" key="11">
    <source>
        <dbReference type="Proteomes" id="UP001177003"/>
    </source>
</evidence>
<evidence type="ECO:0000256" key="3">
    <source>
        <dbReference type="ARBA" id="ARBA00012418"/>
    </source>
</evidence>
<dbReference type="InterPro" id="IPR046950">
    <property type="entry name" value="DNA-dir_Rpol_C_phage-type"/>
</dbReference>
<evidence type="ECO:0000256" key="4">
    <source>
        <dbReference type="ARBA" id="ARBA00022478"/>
    </source>
</evidence>
<dbReference type="Proteomes" id="UP001177003">
    <property type="component" value="Chromosome 3"/>
</dbReference>
<dbReference type="GO" id="GO:0034245">
    <property type="term" value="C:mitochondrial DNA-directed RNA polymerase complex"/>
    <property type="evidence" value="ECO:0007669"/>
    <property type="project" value="TreeGrafter"/>
</dbReference>
<comment type="similarity">
    <text evidence="2">Belongs to the phage and mitochondrial RNA polymerase family.</text>
</comment>